<evidence type="ECO:0000256" key="3">
    <source>
        <dbReference type="ARBA" id="ARBA00022989"/>
    </source>
</evidence>
<feature type="transmembrane region" description="Helical" evidence="5">
    <location>
        <begin position="317"/>
        <end position="335"/>
    </location>
</feature>
<feature type="transmembrane region" description="Helical" evidence="5">
    <location>
        <begin position="341"/>
        <end position="363"/>
    </location>
</feature>
<feature type="transmembrane region" description="Helical" evidence="5">
    <location>
        <begin position="119"/>
        <end position="148"/>
    </location>
</feature>
<dbReference type="STRING" id="869279.SE15_05585"/>
<feature type="domain" description="Major facilitator superfamily (MFS) profile" evidence="6">
    <location>
        <begin position="247"/>
        <end position="424"/>
    </location>
</feature>
<keyword evidence="4 5" id="KW-0472">Membrane</keyword>
<dbReference type="Gene3D" id="1.20.1250.20">
    <property type="entry name" value="MFS general substrate transporter like domains"/>
    <property type="match status" value="2"/>
</dbReference>
<comment type="caution">
    <text evidence="7">The sequence shown here is derived from an EMBL/GenBank/DDBJ whole genome shotgun (WGS) entry which is preliminary data.</text>
</comment>
<dbReference type="SUPFAM" id="SSF103473">
    <property type="entry name" value="MFS general substrate transporter"/>
    <property type="match status" value="1"/>
</dbReference>
<keyword evidence="2 5" id="KW-0812">Transmembrane</keyword>
<dbReference type="Pfam" id="PF07690">
    <property type="entry name" value="MFS_1"/>
    <property type="match status" value="1"/>
</dbReference>
<dbReference type="GO" id="GO:0005886">
    <property type="term" value="C:plasma membrane"/>
    <property type="evidence" value="ECO:0007669"/>
    <property type="project" value="UniProtKB-SubCell"/>
</dbReference>
<dbReference type="OrthoDB" id="156855at2"/>
<evidence type="ECO:0000256" key="2">
    <source>
        <dbReference type="ARBA" id="ARBA00022692"/>
    </source>
</evidence>
<dbReference type="InterPro" id="IPR052528">
    <property type="entry name" value="Sugar_transport-like"/>
</dbReference>
<protein>
    <recommendedName>
        <fullName evidence="6">Major facilitator superfamily (MFS) profile domain-containing protein</fullName>
    </recommendedName>
</protein>
<evidence type="ECO:0000313" key="8">
    <source>
        <dbReference type="Proteomes" id="UP000050544"/>
    </source>
</evidence>
<evidence type="ECO:0000259" key="6">
    <source>
        <dbReference type="PROSITE" id="PS50850"/>
    </source>
</evidence>
<dbReference type="InterPro" id="IPR036259">
    <property type="entry name" value="MFS_trans_sf"/>
</dbReference>
<gene>
    <name evidence="7" type="ORF">SE15_05585</name>
</gene>
<feature type="transmembrane region" description="Helical" evidence="5">
    <location>
        <begin position="285"/>
        <end position="305"/>
    </location>
</feature>
<organism evidence="7 8">
    <name type="scientific">Thermanaerothrix daxensis</name>
    <dbReference type="NCBI Taxonomy" id="869279"/>
    <lineage>
        <taxon>Bacteria</taxon>
        <taxon>Bacillati</taxon>
        <taxon>Chloroflexota</taxon>
        <taxon>Anaerolineae</taxon>
        <taxon>Anaerolineales</taxon>
        <taxon>Anaerolineaceae</taxon>
        <taxon>Thermanaerothrix</taxon>
    </lineage>
</organism>
<dbReference type="PANTHER" id="PTHR23526">
    <property type="entry name" value="INTEGRAL MEMBRANE TRANSPORT PROTEIN-RELATED"/>
    <property type="match status" value="1"/>
</dbReference>
<comment type="subcellular location">
    <subcellularLocation>
        <location evidence="1">Cell membrane</location>
        <topology evidence="1">Multi-pass membrane protein</topology>
    </subcellularLocation>
</comment>
<evidence type="ECO:0000256" key="1">
    <source>
        <dbReference type="ARBA" id="ARBA00004651"/>
    </source>
</evidence>
<accession>A0A0P6Y6Q9</accession>
<sequence length="424" mass="45942">MMIRSLISRWFKPGALPPEHRHNFIHLVADIAWYGALNGSSLSFLTIYAARAGASPEQIGWINAAPAIMTLLFSLPTGALLEKRPVHSMLIRTAILHRSFFVALALLPLWGPASLQVKVLIAAVFLFYIPGAALSVSFNALFVEVVPAEWRAWVTGMRNAAFAVVTILTSLLCGYILSVVPFPTGYVGVFLIGVIGAGMSTVHLYLIRPPLREAGAIPSQGASQPLATALLGIVSDYRRVFHFELLRSPFRYILLIMLGFHLAQYLPVPLFPVYTVNALGISDQYISWGNALFFLAVFVGSTQLVQITRRLGNRKTTGLGLVLLSAFPALLSIAHSPAVYLLANLLGGTAWSLAGGALFNYLLERVPEESRGPSLAWFNVVANAGVLLGSLAGPLIGQWLGLSLALLILAGVRFVMGWLIMRWG</sequence>
<dbReference type="InterPro" id="IPR011701">
    <property type="entry name" value="MFS"/>
</dbReference>
<feature type="transmembrane region" description="Helical" evidence="5">
    <location>
        <begin position="375"/>
        <end position="393"/>
    </location>
</feature>
<dbReference type="InterPro" id="IPR020846">
    <property type="entry name" value="MFS_dom"/>
</dbReference>
<keyword evidence="8" id="KW-1185">Reference proteome</keyword>
<feature type="transmembrane region" description="Helical" evidence="5">
    <location>
        <begin position="399"/>
        <end position="421"/>
    </location>
</feature>
<name>A0A0P6Y6Q9_9CHLR</name>
<dbReference type="AlphaFoldDB" id="A0A0P6Y6Q9"/>
<keyword evidence="3 5" id="KW-1133">Transmembrane helix</keyword>
<dbReference type="RefSeq" id="WP_054521091.1">
    <property type="nucleotide sequence ID" value="NZ_LGKO01000002.1"/>
</dbReference>
<evidence type="ECO:0000256" key="4">
    <source>
        <dbReference type="ARBA" id="ARBA00023136"/>
    </source>
</evidence>
<feature type="transmembrane region" description="Helical" evidence="5">
    <location>
        <begin position="93"/>
        <end position="113"/>
    </location>
</feature>
<dbReference type="GO" id="GO:0022857">
    <property type="term" value="F:transmembrane transporter activity"/>
    <property type="evidence" value="ECO:0007669"/>
    <property type="project" value="InterPro"/>
</dbReference>
<dbReference type="EMBL" id="LGKO01000002">
    <property type="protein sequence ID" value="KPL84550.1"/>
    <property type="molecule type" value="Genomic_DNA"/>
</dbReference>
<dbReference type="PROSITE" id="PS50850">
    <property type="entry name" value="MFS"/>
    <property type="match status" value="1"/>
</dbReference>
<proteinExistence type="predicted"/>
<feature type="transmembrane region" description="Helical" evidence="5">
    <location>
        <begin position="252"/>
        <end position="273"/>
    </location>
</feature>
<reference evidence="7 8" key="1">
    <citation type="submission" date="2015-07" db="EMBL/GenBank/DDBJ databases">
        <title>Whole genome sequence of Thermanaerothrix daxensis DSM 23592.</title>
        <authorList>
            <person name="Hemp J."/>
            <person name="Ward L.M."/>
            <person name="Pace L.A."/>
            <person name="Fischer W.W."/>
        </authorList>
    </citation>
    <scope>NUCLEOTIDE SEQUENCE [LARGE SCALE GENOMIC DNA]</scope>
    <source>
        <strain evidence="7 8">GNS-1</strain>
    </source>
</reference>
<evidence type="ECO:0000256" key="5">
    <source>
        <dbReference type="SAM" id="Phobius"/>
    </source>
</evidence>
<feature type="transmembrane region" description="Helical" evidence="5">
    <location>
        <begin position="160"/>
        <end position="180"/>
    </location>
</feature>
<feature type="transmembrane region" description="Helical" evidence="5">
    <location>
        <begin position="31"/>
        <end position="49"/>
    </location>
</feature>
<feature type="transmembrane region" description="Helical" evidence="5">
    <location>
        <begin position="186"/>
        <end position="207"/>
    </location>
</feature>
<feature type="transmembrane region" description="Helical" evidence="5">
    <location>
        <begin position="61"/>
        <end position="81"/>
    </location>
</feature>
<dbReference type="Proteomes" id="UP000050544">
    <property type="component" value="Unassembled WGS sequence"/>
</dbReference>
<dbReference type="PANTHER" id="PTHR23526:SF2">
    <property type="entry name" value="MAJOR FACILITATOR SUPERFAMILY (MFS) PROFILE DOMAIN-CONTAINING PROTEIN"/>
    <property type="match status" value="1"/>
</dbReference>
<evidence type="ECO:0000313" key="7">
    <source>
        <dbReference type="EMBL" id="KPL84550.1"/>
    </source>
</evidence>